<reference evidence="3 4" key="1">
    <citation type="submission" date="2020-01" db="EMBL/GenBank/DDBJ databases">
        <title>Genome sequencing of strain KACC 21265.</title>
        <authorList>
            <person name="Heo J."/>
            <person name="Kim S.-J."/>
            <person name="Kim J.-S."/>
            <person name="Hong S.-B."/>
            <person name="Kwon S.-W."/>
        </authorList>
    </citation>
    <scope>NUCLEOTIDE SEQUENCE [LARGE SCALE GENOMIC DNA]</scope>
    <source>
        <strain evidence="3 4">KACC 21265</strain>
    </source>
</reference>
<accession>A0A857JDQ1</accession>
<dbReference type="EMBL" id="CP047650">
    <property type="protein sequence ID" value="QHJ01250.1"/>
    <property type="molecule type" value="Genomic_DNA"/>
</dbReference>
<organism evidence="3 4">
    <name type="scientific">Xylophilus rhododendri</name>
    <dbReference type="NCBI Taxonomy" id="2697032"/>
    <lineage>
        <taxon>Bacteria</taxon>
        <taxon>Pseudomonadati</taxon>
        <taxon>Pseudomonadota</taxon>
        <taxon>Betaproteobacteria</taxon>
        <taxon>Burkholderiales</taxon>
        <taxon>Xylophilus</taxon>
    </lineage>
</organism>
<evidence type="ECO:0000256" key="1">
    <source>
        <dbReference type="SAM" id="MobiDB-lite"/>
    </source>
</evidence>
<evidence type="ECO:0000313" key="4">
    <source>
        <dbReference type="Proteomes" id="UP000464787"/>
    </source>
</evidence>
<proteinExistence type="predicted"/>
<evidence type="ECO:0000313" key="3">
    <source>
        <dbReference type="EMBL" id="QHJ01250.1"/>
    </source>
</evidence>
<sequence length="157" mass="16240">MKNFAKPILHARRLLLVSAAASLALANLAQAKPQFQSLTIDYETSGIATVGQPYPVTIVFSHVASTPPVKVSFSADQGLRLGNAGPRTLQPGKSAITVTAIPSANGLMYVNVFTRQGTAGTANSVPVQVGPAAPVKQTDGAAKSGFGSRGIKEMPIR</sequence>
<feature type="signal peptide" evidence="2">
    <location>
        <begin position="1"/>
        <end position="31"/>
    </location>
</feature>
<name>A0A857JDQ1_9BURK</name>
<protein>
    <submittedName>
        <fullName evidence="3">Uncharacterized protein</fullName>
    </submittedName>
</protein>
<keyword evidence="2" id="KW-0732">Signal</keyword>
<gene>
    <name evidence="3" type="ORF">GT347_26620</name>
</gene>
<keyword evidence="4" id="KW-1185">Reference proteome</keyword>
<feature type="chain" id="PRO_5032291381" evidence="2">
    <location>
        <begin position="32"/>
        <end position="157"/>
    </location>
</feature>
<dbReference type="Proteomes" id="UP000464787">
    <property type="component" value="Chromosome"/>
</dbReference>
<dbReference type="KEGG" id="xyk:GT347_26620"/>
<evidence type="ECO:0000256" key="2">
    <source>
        <dbReference type="SAM" id="SignalP"/>
    </source>
</evidence>
<dbReference type="RefSeq" id="WP_160555058.1">
    <property type="nucleotide sequence ID" value="NZ_CP047650.1"/>
</dbReference>
<feature type="region of interest" description="Disordered" evidence="1">
    <location>
        <begin position="136"/>
        <end position="157"/>
    </location>
</feature>
<dbReference type="AlphaFoldDB" id="A0A857JDQ1"/>